<feature type="compositionally biased region" description="Polar residues" evidence="3">
    <location>
        <begin position="78"/>
        <end position="99"/>
    </location>
</feature>
<dbReference type="PANTHER" id="PTHR20953">
    <property type="entry name" value="KINASE-RELATED"/>
    <property type="match status" value="1"/>
</dbReference>
<feature type="domain" description="AAA+ ATPase" evidence="4">
    <location>
        <begin position="219"/>
        <end position="350"/>
    </location>
</feature>
<evidence type="ECO:0000313" key="6">
    <source>
        <dbReference type="Proteomes" id="UP000289738"/>
    </source>
</evidence>
<protein>
    <recommendedName>
        <fullName evidence="4">AAA+ ATPase domain-containing protein</fullName>
    </recommendedName>
</protein>
<evidence type="ECO:0000313" key="5">
    <source>
        <dbReference type="EMBL" id="RYQ93531.1"/>
    </source>
</evidence>
<feature type="compositionally biased region" description="Low complexity" evidence="3">
    <location>
        <begin position="59"/>
        <end position="70"/>
    </location>
</feature>
<keyword evidence="2" id="KW-0067">ATP-binding</keyword>
<accession>A0A444XUV4</accession>
<keyword evidence="6" id="KW-1185">Reference proteome</keyword>
<dbReference type="GO" id="GO:0005524">
    <property type="term" value="F:ATP binding"/>
    <property type="evidence" value="ECO:0007669"/>
    <property type="project" value="UniProtKB-KW"/>
</dbReference>
<evidence type="ECO:0000259" key="4">
    <source>
        <dbReference type="SMART" id="SM00382"/>
    </source>
</evidence>
<evidence type="ECO:0000256" key="1">
    <source>
        <dbReference type="ARBA" id="ARBA00022741"/>
    </source>
</evidence>
<dbReference type="FunFam" id="3.40.50.300:FF:001088">
    <property type="entry name" value="uncharacterized protein ycf45 isoform X2"/>
    <property type="match status" value="1"/>
</dbReference>
<dbReference type="PANTHER" id="PTHR20953:SF14">
    <property type="entry name" value="PROTEIN SEEDLING PLASTID DEVELOPMENT 1"/>
    <property type="match status" value="1"/>
</dbReference>
<evidence type="ECO:0000256" key="2">
    <source>
        <dbReference type="ARBA" id="ARBA00022840"/>
    </source>
</evidence>
<sequence length="414" mass="45445">MRALNSHYVVIDLHCSWHSTSHHLPTSALAYLNISSNLISTVSSSFRRTRRSGSAIRSASSSSSSWIPSPEIRRPSDRFSSGNGYPFSSQNVPSTSRPEASTELEMFLELLPLKMRRELYRHQEIGTLIEVVMDLGRKPLARFPSGDWVISEQPIKLEDLRHAISKVGEFSDDNRSGINSSLHRISAIRNRKMQIIGLTCRVGRAVSGSAEIIRDLVQDGGSILVIGPPGVGKTTLIREIARMLADELKKRVVIVDTSNEIGGDGDVPHAGIGRARRMQVPNVHMQHNVMIEAVENHMPETIIIDEIGTELEALAASTIAQRGVQLVGTAHGMTIENIIKNPSLQNLVGGIESVTLGDEEAKKRKVQKTILERKGPPTFTCAVELISKTECRVHHRLDATVDAILAGIFQPPPP</sequence>
<dbReference type="SUPFAM" id="SSF52540">
    <property type="entry name" value="P-loop containing nucleoside triphosphate hydrolases"/>
    <property type="match status" value="1"/>
</dbReference>
<organism evidence="5 6">
    <name type="scientific">Arachis hypogaea</name>
    <name type="common">Peanut</name>
    <dbReference type="NCBI Taxonomy" id="3818"/>
    <lineage>
        <taxon>Eukaryota</taxon>
        <taxon>Viridiplantae</taxon>
        <taxon>Streptophyta</taxon>
        <taxon>Embryophyta</taxon>
        <taxon>Tracheophyta</taxon>
        <taxon>Spermatophyta</taxon>
        <taxon>Magnoliopsida</taxon>
        <taxon>eudicotyledons</taxon>
        <taxon>Gunneridae</taxon>
        <taxon>Pentapetalae</taxon>
        <taxon>rosids</taxon>
        <taxon>fabids</taxon>
        <taxon>Fabales</taxon>
        <taxon>Fabaceae</taxon>
        <taxon>Papilionoideae</taxon>
        <taxon>50 kb inversion clade</taxon>
        <taxon>dalbergioids sensu lato</taxon>
        <taxon>Dalbergieae</taxon>
        <taxon>Pterocarpus clade</taxon>
        <taxon>Arachis</taxon>
    </lineage>
</organism>
<dbReference type="Pfam" id="PF19568">
    <property type="entry name" value="Spore_III_AA"/>
    <property type="match status" value="1"/>
</dbReference>
<evidence type="ECO:0000256" key="3">
    <source>
        <dbReference type="SAM" id="MobiDB-lite"/>
    </source>
</evidence>
<comment type="caution">
    <text evidence="5">The sequence shown here is derived from an EMBL/GenBank/DDBJ whole genome shotgun (WGS) entry which is preliminary data.</text>
</comment>
<dbReference type="InterPro" id="IPR003593">
    <property type="entry name" value="AAA+_ATPase"/>
</dbReference>
<proteinExistence type="predicted"/>
<dbReference type="CDD" id="cd00009">
    <property type="entry name" value="AAA"/>
    <property type="match status" value="1"/>
</dbReference>
<dbReference type="Gene3D" id="3.40.50.300">
    <property type="entry name" value="P-loop containing nucleotide triphosphate hydrolases"/>
    <property type="match status" value="1"/>
</dbReference>
<name>A0A444XUV4_ARAHY</name>
<dbReference type="InterPro" id="IPR027417">
    <property type="entry name" value="P-loop_NTPase"/>
</dbReference>
<feature type="region of interest" description="Disordered" evidence="3">
    <location>
        <begin position="59"/>
        <end position="99"/>
    </location>
</feature>
<dbReference type="SMART" id="SM00382">
    <property type="entry name" value="AAA"/>
    <property type="match status" value="1"/>
</dbReference>
<dbReference type="AlphaFoldDB" id="A0A444XUV4"/>
<reference evidence="5 6" key="1">
    <citation type="submission" date="2019-01" db="EMBL/GenBank/DDBJ databases">
        <title>Sequencing of cultivated peanut Arachis hypogaea provides insights into genome evolution and oil improvement.</title>
        <authorList>
            <person name="Chen X."/>
        </authorList>
    </citation>
    <scope>NUCLEOTIDE SEQUENCE [LARGE SCALE GENOMIC DNA]</scope>
    <source>
        <strain evidence="6">cv. Fuhuasheng</strain>
        <tissue evidence="5">Leaves</tissue>
    </source>
</reference>
<dbReference type="Proteomes" id="UP000289738">
    <property type="component" value="Chromosome B09"/>
</dbReference>
<gene>
    <name evidence="5" type="ORF">Ahy_B09g099807</name>
</gene>
<keyword evidence="1" id="KW-0547">Nucleotide-binding</keyword>
<dbReference type="EMBL" id="SDMP01000019">
    <property type="protein sequence ID" value="RYQ93531.1"/>
    <property type="molecule type" value="Genomic_DNA"/>
</dbReference>
<dbReference type="InterPro" id="IPR045735">
    <property type="entry name" value="Spore_III_AA_AAA+_ATPase"/>
</dbReference>